<evidence type="ECO:0000256" key="6">
    <source>
        <dbReference type="ARBA" id="ARBA00023136"/>
    </source>
</evidence>
<dbReference type="PANTHER" id="PTHR24221">
    <property type="entry name" value="ATP-BINDING CASSETTE SUB-FAMILY B"/>
    <property type="match status" value="1"/>
</dbReference>
<comment type="subcellular location">
    <subcellularLocation>
        <location evidence="1">Cell membrane</location>
        <topology evidence="1">Multi-pass membrane protein</topology>
    </subcellularLocation>
</comment>
<dbReference type="InterPro" id="IPR003593">
    <property type="entry name" value="AAA+_ATPase"/>
</dbReference>
<evidence type="ECO:0000256" key="3">
    <source>
        <dbReference type="ARBA" id="ARBA00022741"/>
    </source>
</evidence>
<evidence type="ECO:0000259" key="8">
    <source>
        <dbReference type="PROSITE" id="PS50893"/>
    </source>
</evidence>
<dbReference type="SUPFAM" id="SSF52540">
    <property type="entry name" value="P-loop containing nucleoside triphosphate hydrolases"/>
    <property type="match status" value="1"/>
</dbReference>
<feature type="transmembrane region" description="Helical" evidence="7">
    <location>
        <begin position="161"/>
        <end position="181"/>
    </location>
</feature>
<dbReference type="AlphaFoldDB" id="A0A9D1IQC5"/>
<feature type="transmembrane region" description="Helical" evidence="7">
    <location>
        <begin position="243"/>
        <end position="262"/>
    </location>
</feature>
<dbReference type="Gene3D" id="1.20.1560.10">
    <property type="entry name" value="ABC transporter type 1, transmembrane domain"/>
    <property type="match status" value="1"/>
</dbReference>
<keyword evidence="4 10" id="KW-0067">ATP-binding</keyword>
<keyword evidence="3" id="KW-0547">Nucleotide-binding</keyword>
<dbReference type="Pfam" id="PF00005">
    <property type="entry name" value="ABC_tran"/>
    <property type="match status" value="1"/>
</dbReference>
<dbReference type="InterPro" id="IPR039421">
    <property type="entry name" value="Type_1_exporter"/>
</dbReference>
<sequence length="556" mass="60079">MKHPFQSSSLPWLWQVVRPQAGGVIALAAGYGLFALAGVGFALLSQQVVDQAVAGAWNPFLWAAAGLIALLLTQTALRLFCNGLATRIQAKLEMQLQQRLLKKLLGADYASESAYHSGELQNRLFSDVQLISTTLTSLLPNLVNMVTQLIAAAAVMLTLDWAFTLLLAGAGTLLFLVTRLFRGKIKSLHKAAQHQSDRLRSVLQEMLESLLMVKVFGVQEQMEQKAQDQQNTYYQARMKQRNFSILAGAGFSFVFSGGYLLAMIWGAAGLMTGAMTFGTLTALLQLVNQIQQPFANLSGLLPQYYNMVASAERLMELDNLPPEPAGETVDPAACYRDLTAIRFSRLAFTYPGGERPVLTHAHFTLPKGSFTALTGPSGIGKSTLFKLLLGVYSPDAGSITLELPGRSIPAGQSTRSLFCYVPQGNFLFSGTVRENLKLLRPDATEAQMHQALHTACADEFVDALPQGLDTVMGERGAGLSEGQLQRLAIARALLSGAPVLLLDEATSALDEATEAKVLSRLKALGDVTVLIITHRPAALKLCGQVLRMEEGKVEAT</sequence>
<dbReference type="GO" id="GO:0016887">
    <property type="term" value="F:ATP hydrolysis activity"/>
    <property type="evidence" value="ECO:0007669"/>
    <property type="project" value="InterPro"/>
</dbReference>
<feature type="transmembrane region" description="Helical" evidence="7">
    <location>
        <begin position="60"/>
        <end position="81"/>
    </location>
</feature>
<dbReference type="InterPro" id="IPR027417">
    <property type="entry name" value="P-loop_NTPase"/>
</dbReference>
<dbReference type="InterPro" id="IPR036640">
    <property type="entry name" value="ABC1_TM_sf"/>
</dbReference>
<evidence type="ECO:0000256" key="4">
    <source>
        <dbReference type="ARBA" id="ARBA00022840"/>
    </source>
</evidence>
<name>A0A9D1IQC5_9FIRM</name>
<dbReference type="Pfam" id="PF00664">
    <property type="entry name" value="ABC_membrane"/>
    <property type="match status" value="1"/>
</dbReference>
<dbReference type="SMART" id="SM00382">
    <property type="entry name" value="AAA"/>
    <property type="match status" value="1"/>
</dbReference>
<organism evidence="10 11">
    <name type="scientific">Candidatus Egerieicola faecale</name>
    <dbReference type="NCBI Taxonomy" id="2840774"/>
    <lineage>
        <taxon>Bacteria</taxon>
        <taxon>Bacillati</taxon>
        <taxon>Bacillota</taxon>
        <taxon>Clostridia</taxon>
        <taxon>Eubacteriales</taxon>
        <taxon>Oscillospiraceae</taxon>
        <taxon>Oscillospiraceae incertae sedis</taxon>
        <taxon>Candidatus Egerieicola</taxon>
    </lineage>
</organism>
<dbReference type="InterPro" id="IPR003439">
    <property type="entry name" value="ABC_transporter-like_ATP-bd"/>
</dbReference>
<keyword evidence="2 7" id="KW-0812">Transmembrane</keyword>
<dbReference type="CDD" id="cd07346">
    <property type="entry name" value="ABC_6TM_exporters"/>
    <property type="match status" value="1"/>
</dbReference>
<dbReference type="GO" id="GO:0140359">
    <property type="term" value="F:ABC-type transporter activity"/>
    <property type="evidence" value="ECO:0007669"/>
    <property type="project" value="InterPro"/>
</dbReference>
<dbReference type="EMBL" id="DVMX01000020">
    <property type="protein sequence ID" value="HIU41145.1"/>
    <property type="molecule type" value="Genomic_DNA"/>
</dbReference>
<proteinExistence type="predicted"/>
<feature type="domain" description="ABC transporter" evidence="8">
    <location>
        <begin position="341"/>
        <end position="556"/>
    </location>
</feature>
<reference evidence="10" key="2">
    <citation type="journal article" date="2021" name="PeerJ">
        <title>Extensive microbial diversity within the chicken gut microbiome revealed by metagenomics and culture.</title>
        <authorList>
            <person name="Gilroy R."/>
            <person name="Ravi A."/>
            <person name="Getino M."/>
            <person name="Pursley I."/>
            <person name="Horton D.L."/>
            <person name="Alikhan N.F."/>
            <person name="Baker D."/>
            <person name="Gharbi K."/>
            <person name="Hall N."/>
            <person name="Watson M."/>
            <person name="Adriaenssens E.M."/>
            <person name="Foster-Nyarko E."/>
            <person name="Jarju S."/>
            <person name="Secka A."/>
            <person name="Antonio M."/>
            <person name="Oren A."/>
            <person name="Chaudhuri R.R."/>
            <person name="La Ragione R."/>
            <person name="Hildebrand F."/>
            <person name="Pallen M.J."/>
        </authorList>
    </citation>
    <scope>NUCLEOTIDE SEQUENCE</scope>
    <source>
        <strain evidence="10">4509</strain>
    </source>
</reference>
<protein>
    <submittedName>
        <fullName evidence="10">ABC transporter ATP-binding protein</fullName>
    </submittedName>
</protein>
<dbReference type="GO" id="GO:0034040">
    <property type="term" value="F:ATPase-coupled lipid transmembrane transporter activity"/>
    <property type="evidence" value="ECO:0007669"/>
    <property type="project" value="TreeGrafter"/>
</dbReference>
<evidence type="ECO:0000259" key="9">
    <source>
        <dbReference type="PROSITE" id="PS50929"/>
    </source>
</evidence>
<keyword evidence="5 7" id="KW-1133">Transmembrane helix</keyword>
<feature type="transmembrane region" description="Helical" evidence="7">
    <location>
        <begin position="130"/>
        <end position="155"/>
    </location>
</feature>
<dbReference type="Gene3D" id="3.40.50.300">
    <property type="entry name" value="P-loop containing nucleotide triphosphate hydrolases"/>
    <property type="match status" value="1"/>
</dbReference>
<dbReference type="SUPFAM" id="SSF90123">
    <property type="entry name" value="ABC transporter transmembrane region"/>
    <property type="match status" value="1"/>
</dbReference>
<gene>
    <name evidence="10" type="ORF">IAD19_01170</name>
</gene>
<dbReference type="GO" id="GO:0005886">
    <property type="term" value="C:plasma membrane"/>
    <property type="evidence" value="ECO:0007669"/>
    <property type="project" value="UniProtKB-SubCell"/>
</dbReference>
<dbReference type="PROSITE" id="PS50893">
    <property type="entry name" value="ABC_TRANSPORTER_2"/>
    <property type="match status" value="1"/>
</dbReference>
<evidence type="ECO:0000256" key="5">
    <source>
        <dbReference type="ARBA" id="ARBA00022989"/>
    </source>
</evidence>
<dbReference type="InterPro" id="IPR011527">
    <property type="entry name" value="ABC1_TM_dom"/>
</dbReference>
<evidence type="ECO:0000313" key="11">
    <source>
        <dbReference type="Proteomes" id="UP000824082"/>
    </source>
</evidence>
<dbReference type="Proteomes" id="UP000824082">
    <property type="component" value="Unassembled WGS sequence"/>
</dbReference>
<feature type="domain" description="ABC transmembrane type-1" evidence="9">
    <location>
        <begin position="25"/>
        <end position="306"/>
    </location>
</feature>
<evidence type="ECO:0000256" key="1">
    <source>
        <dbReference type="ARBA" id="ARBA00004651"/>
    </source>
</evidence>
<feature type="transmembrane region" description="Helical" evidence="7">
    <location>
        <begin position="21"/>
        <end position="44"/>
    </location>
</feature>
<evidence type="ECO:0000313" key="10">
    <source>
        <dbReference type="EMBL" id="HIU41145.1"/>
    </source>
</evidence>
<accession>A0A9D1IQC5</accession>
<keyword evidence="6 7" id="KW-0472">Membrane</keyword>
<comment type="caution">
    <text evidence="10">The sequence shown here is derived from an EMBL/GenBank/DDBJ whole genome shotgun (WGS) entry which is preliminary data.</text>
</comment>
<dbReference type="PROSITE" id="PS50929">
    <property type="entry name" value="ABC_TM1F"/>
    <property type="match status" value="1"/>
</dbReference>
<evidence type="ECO:0000256" key="7">
    <source>
        <dbReference type="SAM" id="Phobius"/>
    </source>
</evidence>
<dbReference type="PANTHER" id="PTHR24221:SF654">
    <property type="entry name" value="ATP-BINDING CASSETTE SUB-FAMILY B MEMBER 6"/>
    <property type="match status" value="1"/>
</dbReference>
<dbReference type="GO" id="GO:0005524">
    <property type="term" value="F:ATP binding"/>
    <property type="evidence" value="ECO:0007669"/>
    <property type="project" value="UniProtKB-KW"/>
</dbReference>
<evidence type="ECO:0000256" key="2">
    <source>
        <dbReference type="ARBA" id="ARBA00022692"/>
    </source>
</evidence>
<reference evidence="10" key="1">
    <citation type="submission" date="2020-10" db="EMBL/GenBank/DDBJ databases">
        <authorList>
            <person name="Gilroy R."/>
        </authorList>
    </citation>
    <scope>NUCLEOTIDE SEQUENCE</scope>
    <source>
        <strain evidence="10">4509</strain>
    </source>
</reference>